<dbReference type="EMBL" id="JAPFFF010000022">
    <property type="protein sequence ID" value="KAK8853571.1"/>
    <property type="molecule type" value="Genomic_DNA"/>
</dbReference>
<dbReference type="Proteomes" id="UP001470230">
    <property type="component" value="Unassembled WGS sequence"/>
</dbReference>
<evidence type="ECO:0000313" key="2">
    <source>
        <dbReference type="EMBL" id="KAK8853571.1"/>
    </source>
</evidence>
<feature type="region of interest" description="Disordered" evidence="1">
    <location>
        <begin position="1"/>
        <end position="31"/>
    </location>
</feature>
<feature type="compositionally biased region" description="Low complexity" evidence="1">
    <location>
        <begin position="1"/>
        <end position="22"/>
    </location>
</feature>
<evidence type="ECO:0000313" key="3">
    <source>
        <dbReference type="Proteomes" id="UP001470230"/>
    </source>
</evidence>
<comment type="caution">
    <text evidence="2">The sequence shown here is derived from an EMBL/GenBank/DDBJ whole genome shotgun (WGS) entry which is preliminary data.</text>
</comment>
<proteinExistence type="predicted"/>
<organism evidence="2 3">
    <name type="scientific">Tritrichomonas musculus</name>
    <dbReference type="NCBI Taxonomy" id="1915356"/>
    <lineage>
        <taxon>Eukaryota</taxon>
        <taxon>Metamonada</taxon>
        <taxon>Parabasalia</taxon>
        <taxon>Tritrichomonadida</taxon>
        <taxon>Tritrichomonadidae</taxon>
        <taxon>Tritrichomonas</taxon>
    </lineage>
</organism>
<sequence>MKYNNTISSWTSPSPIPHITTNLNDMPNDPEDNDTIEFPIYTSQGDIKAIMTVAKYQNILSIAVSMFINDKNIYLPSVISNLERVHYQKDTTS</sequence>
<accession>A0ABR2HVE6</accession>
<evidence type="ECO:0000256" key="1">
    <source>
        <dbReference type="SAM" id="MobiDB-lite"/>
    </source>
</evidence>
<keyword evidence="3" id="KW-1185">Reference proteome</keyword>
<protein>
    <submittedName>
        <fullName evidence="2">Uncharacterized protein</fullName>
    </submittedName>
</protein>
<reference evidence="2 3" key="1">
    <citation type="submission" date="2024-04" db="EMBL/GenBank/DDBJ databases">
        <title>Tritrichomonas musculus Genome.</title>
        <authorList>
            <person name="Alves-Ferreira E."/>
            <person name="Grigg M."/>
            <person name="Lorenzi H."/>
            <person name="Galac M."/>
        </authorList>
    </citation>
    <scope>NUCLEOTIDE SEQUENCE [LARGE SCALE GENOMIC DNA]</scope>
    <source>
        <strain evidence="2 3">EAF2021</strain>
    </source>
</reference>
<gene>
    <name evidence="2" type="ORF">M9Y10_017132</name>
</gene>
<name>A0ABR2HVE6_9EUKA</name>